<feature type="compositionally biased region" description="Acidic residues" evidence="2">
    <location>
        <begin position="48"/>
        <end position="67"/>
    </location>
</feature>
<evidence type="ECO:0000256" key="2">
    <source>
        <dbReference type="SAM" id="MobiDB-lite"/>
    </source>
</evidence>
<protein>
    <submittedName>
        <fullName evidence="3">Uncharacterized protein</fullName>
    </submittedName>
</protein>
<dbReference type="VEuPathDB" id="CryptoDB:Vbra_5962"/>
<keyword evidence="4" id="KW-1185">Reference proteome</keyword>
<evidence type="ECO:0000256" key="1">
    <source>
        <dbReference type="SAM" id="Coils"/>
    </source>
</evidence>
<name>A0A0G4FV39_VITBC</name>
<dbReference type="Proteomes" id="UP000041254">
    <property type="component" value="Unassembled WGS sequence"/>
</dbReference>
<proteinExistence type="predicted"/>
<dbReference type="AlphaFoldDB" id="A0A0G4FV39"/>
<feature type="compositionally biased region" description="Basic residues" evidence="2">
    <location>
        <begin position="1"/>
        <end position="10"/>
    </location>
</feature>
<dbReference type="EMBL" id="CDMY01000502">
    <property type="protein sequence ID" value="CEM18528.1"/>
    <property type="molecule type" value="Genomic_DNA"/>
</dbReference>
<feature type="compositionally biased region" description="Basic and acidic residues" evidence="2">
    <location>
        <begin position="826"/>
        <end position="838"/>
    </location>
</feature>
<dbReference type="InParanoid" id="A0A0G4FV39"/>
<evidence type="ECO:0000313" key="4">
    <source>
        <dbReference type="Proteomes" id="UP000041254"/>
    </source>
</evidence>
<feature type="compositionally biased region" description="Acidic residues" evidence="2">
    <location>
        <begin position="117"/>
        <end position="133"/>
    </location>
</feature>
<feature type="compositionally biased region" description="Low complexity" evidence="2">
    <location>
        <begin position="104"/>
        <end position="116"/>
    </location>
</feature>
<feature type="region of interest" description="Disordered" evidence="2">
    <location>
        <begin position="1"/>
        <end position="133"/>
    </location>
</feature>
<evidence type="ECO:0000313" key="3">
    <source>
        <dbReference type="EMBL" id="CEM18528.1"/>
    </source>
</evidence>
<feature type="compositionally biased region" description="Basic and acidic residues" evidence="2">
    <location>
        <begin position="91"/>
        <end position="101"/>
    </location>
</feature>
<reference evidence="3 4" key="1">
    <citation type="submission" date="2014-11" db="EMBL/GenBank/DDBJ databases">
        <authorList>
            <person name="Zhu J."/>
            <person name="Qi W."/>
            <person name="Song R."/>
        </authorList>
    </citation>
    <scope>NUCLEOTIDE SEQUENCE [LARGE SCALE GENOMIC DNA]</scope>
</reference>
<dbReference type="PhylomeDB" id="A0A0G4FV39"/>
<accession>A0A0G4FV39</accession>
<gene>
    <name evidence="3" type="ORF">Vbra_5962</name>
</gene>
<feature type="coiled-coil region" evidence="1">
    <location>
        <begin position="215"/>
        <end position="252"/>
    </location>
</feature>
<feature type="compositionally biased region" description="Low complexity" evidence="2">
    <location>
        <begin position="11"/>
        <end position="23"/>
    </location>
</feature>
<sequence length="838" mass="92317">MDRRPPKRKAAVAAEAASASVVRPRPKKHKRKTTDEHDEDSQQGREDEMADERQEESENEEAMEEDSSSSSGWSDWEDRRAARSGKGRRGAGKDRNHKDGTRTGVAANLEAAAPAADSDEGEEDAEGDEVEGAVDEQADVEMQDVADVCPDTVLSTLDTMGEKLQTLMQRLQQTKQRAKHVYEMRENLPPPDTDLQQQRTQELDRHYRVMGSMVLQDAHRQIDNAESAMEQLEQANKKFDILEGKMHKLNDEGGYCACLEGLPEALWLSDDHRIGIGGHLGFPSSIESLSCVSTYFHHLTTNSSMHPIAHISMPPREKVAKTWHGRLLECRELKVDHRPTVALVRLLEAVAPSFRRVDLRGYANGHQEGGRILRGRHHMKMPHNRFPVEYPLLATAVVRGGWSNMAADRNMQLPALTALDVVDLTASGPRSFISRARNGLRSLHIPFERELGCRSDVNLIDIVDSLMFTASAKTLRSLTGRGRFQGVNLDAFINLFRSPTGSGRLQKIEMCLAELGDDDVRSVSFIKALDRFRATCLAPGATEVYWGALDIQRPVDLAKKGLSAASVTVLPWANTLQPHQQQLSSLVCGSATKLTIAGAVNAPWNYLPSYITANPAALFPNVETVVAEQGDGQMFFYLGGADTVLGKLPSLSSVTFNLRALAAPTTSLFLVPEPVSLLSVKGSPLRVVVGWRVDLAAGQGEKRVEWRMYGVGDRGRQVMERRVRTLQIELTTLRYGRTVQGLSAAEARTMCRTLAQRVGMALDSFPLLQRVVLVLRVRPRFSFPRILRDMAQGKFAVSVVDGVTLEMTRPATKSGDGEGGGRGGGGKKEKKEKASQAA</sequence>
<feature type="region of interest" description="Disordered" evidence="2">
    <location>
        <begin position="808"/>
        <end position="838"/>
    </location>
</feature>
<organism evidence="3 4">
    <name type="scientific">Vitrella brassicaformis (strain CCMP3155)</name>
    <dbReference type="NCBI Taxonomy" id="1169540"/>
    <lineage>
        <taxon>Eukaryota</taxon>
        <taxon>Sar</taxon>
        <taxon>Alveolata</taxon>
        <taxon>Colpodellida</taxon>
        <taxon>Vitrellaceae</taxon>
        <taxon>Vitrella</taxon>
    </lineage>
</organism>
<keyword evidence="1" id="KW-0175">Coiled coil</keyword>